<evidence type="ECO:0000313" key="1">
    <source>
        <dbReference type="EMBL" id="AXC13034.1"/>
    </source>
</evidence>
<organism evidence="1 2">
    <name type="scientific">Acidisarcina polymorpha</name>
    <dbReference type="NCBI Taxonomy" id="2211140"/>
    <lineage>
        <taxon>Bacteria</taxon>
        <taxon>Pseudomonadati</taxon>
        <taxon>Acidobacteriota</taxon>
        <taxon>Terriglobia</taxon>
        <taxon>Terriglobales</taxon>
        <taxon>Acidobacteriaceae</taxon>
        <taxon>Acidisarcina</taxon>
    </lineage>
</organism>
<reference evidence="1 2" key="1">
    <citation type="journal article" date="2018" name="Front. Microbiol.">
        <title>Hydrolytic Capabilities as a Key to Environmental Success: Chitinolytic and Cellulolytic Acidobacteria From Acidic Sub-arctic Soils and Boreal Peatlands.</title>
        <authorList>
            <person name="Belova S.E."/>
            <person name="Ravin N.V."/>
            <person name="Pankratov T.A."/>
            <person name="Rakitin A.L."/>
            <person name="Ivanova A.A."/>
            <person name="Beletsky A.V."/>
            <person name="Mardanov A.V."/>
            <person name="Sinninghe Damste J.S."/>
            <person name="Dedysh S.N."/>
        </authorList>
    </citation>
    <scope>NUCLEOTIDE SEQUENCE [LARGE SCALE GENOMIC DNA]</scope>
    <source>
        <strain evidence="1 2">SBC82</strain>
    </source>
</reference>
<evidence type="ECO:0000313" key="2">
    <source>
        <dbReference type="Proteomes" id="UP000253606"/>
    </source>
</evidence>
<protein>
    <submittedName>
        <fullName evidence="1">Uncharacterized protein</fullName>
    </submittedName>
</protein>
<dbReference type="EMBL" id="CP030840">
    <property type="protein sequence ID" value="AXC13034.1"/>
    <property type="molecule type" value="Genomic_DNA"/>
</dbReference>
<keyword evidence="2" id="KW-1185">Reference proteome</keyword>
<dbReference type="Proteomes" id="UP000253606">
    <property type="component" value="Chromosome"/>
</dbReference>
<dbReference type="KEGG" id="abas:ACPOL_3755"/>
<name>A0A2Z5G2J5_9BACT</name>
<proteinExistence type="predicted"/>
<gene>
    <name evidence="1" type="ORF">ACPOL_3755</name>
</gene>
<dbReference type="AlphaFoldDB" id="A0A2Z5G2J5"/>
<sequence>MALEIGGMELAAIFSLPDITHHTAAIALTMDIQQQDGKLGDPRSFQMR</sequence>
<accession>A0A2Z5G2J5</accession>